<keyword evidence="2" id="KW-1133">Transmembrane helix</keyword>
<feature type="transmembrane region" description="Helical" evidence="2">
    <location>
        <begin position="38"/>
        <end position="56"/>
    </location>
</feature>
<organism evidence="3 4">
    <name type="scientific">Glossina austeni</name>
    <name type="common">Savannah tsetse fly</name>
    <dbReference type="NCBI Taxonomy" id="7395"/>
    <lineage>
        <taxon>Eukaryota</taxon>
        <taxon>Metazoa</taxon>
        <taxon>Ecdysozoa</taxon>
        <taxon>Arthropoda</taxon>
        <taxon>Hexapoda</taxon>
        <taxon>Insecta</taxon>
        <taxon>Pterygota</taxon>
        <taxon>Neoptera</taxon>
        <taxon>Endopterygota</taxon>
        <taxon>Diptera</taxon>
        <taxon>Brachycera</taxon>
        <taxon>Muscomorpha</taxon>
        <taxon>Hippoboscoidea</taxon>
        <taxon>Glossinidae</taxon>
        <taxon>Glossina</taxon>
    </lineage>
</organism>
<keyword evidence="2" id="KW-0472">Membrane</keyword>
<sequence length="72" mass="8485">MANKGKHQEEASTPKENLSDTDLQTLDSNRQVRIKAKYYLMPAIHQPTLMWMYIYLLSQPYVNISLHGYDKR</sequence>
<feature type="compositionally biased region" description="Polar residues" evidence="1">
    <location>
        <begin position="14"/>
        <end position="26"/>
    </location>
</feature>
<reference evidence="3" key="1">
    <citation type="submission" date="2020-05" db="UniProtKB">
        <authorList>
            <consortium name="EnsemblMetazoa"/>
        </authorList>
    </citation>
    <scope>IDENTIFICATION</scope>
    <source>
        <strain evidence="3">TTRI</strain>
    </source>
</reference>
<dbReference type="VEuPathDB" id="VectorBase:GAUT032633"/>
<dbReference type="AlphaFoldDB" id="A0A1A9VC64"/>
<name>A0A1A9VC64_GLOAU</name>
<feature type="compositionally biased region" description="Basic and acidic residues" evidence="1">
    <location>
        <begin position="1"/>
        <end position="13"/>
    </location>
</feature>
<evidence type="ECO:0000256" key="2">
    <source>
        <dbReference type="SAM" id="Phobius"/>
    </source>
</evidence>
<evidence type="ECO:0000256" key="1">
    <source>
        <dbReference type="SAM" id="MobiDB-lite"/>
    </source>
</evidence>
<feature type="region of interest" description="Disordered" evidence="1">
    <location>
        <begin position="1"/>
        <end position="26"/>
    </location>
</feature>
<keyword evidence="2" id="KW-0812">Transmembrane</keyword>
<dbReference type="Proteomes" id="UP000078200">
    <property type="component" value="Unassembled WGS sequence"/>
</dbReference>
<keyword evidence="4" id="KW-1185">Reference proteome</keyword>
<evidence type="ECO:0000313" key="3">
    <source>
        <dbReference type="EnsemblMetazoa" id="GAUT032633-PA"/>
    </source>
</evidence>
<accession>A0A1A9VC64</accession>
<evidence type="ECO:0000313" key="4">
    <source>
        <dbReference type="Proteomes" id="UP000078200"/>
    </source>
</evidence>
<protein>
    <submittedName>
        <fullName evidence="3">Uncharacterized protein</fullName>
    </submittedName>
</protein>
<proteinExistence type="predicted"/>
<dbReference type="EnsemblMetazoa" id="GAUT032633-RA">
    <property type="protein sequence ID" value="GAUT032633-PA"/>
    <property type="gene ID" value="GAUT032633"/>
</dbReference>